<dbReference type="PANTHER" id="PTHR34883">
    <property type="entry name" value="SERINE-RICH PROTEIN, PUTATIVE-RELATED-RELATED"/>
    <property type="match status" value="1"/>
</dbReference>
<feature type="compositionally biased region" description="Low complexity" evidence="1">
    <location>
        <begin position="11"/>
        <end position="28"/>
    </location>
</feature>
<dbReference type="CDD" id="cd12087">
    <property type="entry name" value="TM_EGFR-like"/>
    <property type="match status" value="1"/>
</dbReference>
<accession>A0A6A5K5Y6</accession>
<evidence type="ECO:0000256" key="1">
    <source>
        <dbReference type="SAM" id="MobiDB-lite"/>
    </source>
</evidence>
<dbReference type="Proteomes" id="UP000800040">
    <property type="component" value="Unassembled WGS sequence"/>
</dbReference>
<feature type="compositionally biased region" description="Low complexity" evidence="1">
    <location>
        <begin position="310"/>
        <end position="322"/>
    </location>
</feature>
<dbReference type="InterPro" id="IPR052953">
    <property type="entry name" value="Ser-rich/MCO-related"/>
</dbReference>
<dbReference type="InterPro" id="IPR008972">
    <property type="entry name" value="Cupredoxin"/>
</dbReference>
<feature type="region of interest" description="Disordered" evidence="1">
    <location>
        <begin position="1"/>
        <end position="33"/>
    </location>
</feature>
<evidence type="ECO:0000313" key="4">
    <source>
        <dbReference type="Proteomes" id="UP000800040"/>
    </source>
</evidence>
<reference evidence="3" key="1">
    <citation type="submission" date="2020-01" db="EMBL/GenBank/DDBJ databases">
        <authorList>
            <consortium name="DOE Joint Genome Institute"/>
            <person name="Haridas S."/>
            <person name="Albert R."/>
            <person name="Binder M."/>
            <person name="Bloem J."/>
            <person name="Labutti K."/>
            <person name="Salamov A."/>
            <person name="Andreopoulos B."/>
            <person name="Baker S.E."/>
            <person name="Barry K."/>
            <person name="Bills G."/>
            <person name="Bluhm B.H."/>
            <person name="Cannon C."/>
            <person name="Castanera R."/>
            <person name="Culley D.E."/>
            <person name="Daum C."/>
            <person name="Ezra D."/>
            <person name="Gonzalez J.B."/>
            <person name="Henrissat B."/>
            <person name="Kuo A."/>
            <person name="Liang C."/>
            <person name="Lipzen A."/>
            <person name="Lutzoni F."/>
            <person name="Magnuson J."/>
            <person name="Mondo S."/>
            <person name="Nolan M."/>
            <person name="Ohm R."/>
            <person name="Pangilinan J."/>
            <person name="Park H.-J."/>
            <person name="Ramirez L."/>
            <person name="Alfaro M."/>
            <person name="Sun H."/>
            <person name="Tritt A."/>
            <person name="Yoshinaga Y."/>
            <person name="Zwiers L.-H."/>
            <person name="Turgeon B.G."/>
            <person name="Goodwin S.B."/>
            <person name="Spatafora J.W."/>
            <person name="Crous P.W."/>
            <person name="Grigoriev I.V."/>
        </authorList>
    </citation>
    <scope>NUCLEOTIDE SEQUENCE</scope>
    <source>
        <strain evidence="3">P77</strain>
    </source>
</reference>
<feature type="compositionally biased region" description="Low complexity" evidence="1">
    <location>
        <begin position="169"/>
        <end position="181"/>
    </location>
</feature>
<keyword evidence="2" id="KW-0472">Membrane</keyword>
<dbReference type="SUPFAM" id="SSF49503">
    <property type="entry name" value="Cupredoxins"/>
    <property type="match status" value="1"/>
</dbReference>
<feature type="compositionally biased region" description="Basic and acidic residues" evidence="1">
    <location>
        <begin position="354"/>
        <end position="364"/>
    </location>
</feature>
<name>A0A6A5K5Y6_9PLEO</name>
<protein>
    <recommendedName>
        <fullName evidence="5">Extracellular serine-rich protein</fullName>
    </recommendedName>
</protein>
<proteinExistence type="predicted"/>
<feature type="region of interest" description="Disordered" evidence="1">
    <location>
        <begin position="232"/>
        <end position="364"/>
    </location>
</feature>
<dbReference type="OrthoDB" id="2331100at2759"/>
<evidence type="ECO:0008006" key="5">
    <source>
        <dbReference type="Google" id="ProtNLM"/>
    </source>
</evidence>
<keyword evidence="2" id="KW-1133">Transmembrane helix</keyword>
<feature type="compositionally biased region" description="Basic and acidic residues" evidence="1">
    <location>
        <begin position="232"/>
        <end position="245"/>
    </location>
</feature>
<organism evidence="3 4">
    <name type="scientific">Decorospora gaudefroyi</name>
    <dbReference type="NCBI Taxonomy" id="184978"/>
    <lineage>
        <taxon>Eukaryota</taxon>
        <taxon>Fungi</taxon>
        <taxon>Dikarya</taxon>
        <taxon>Ascomycota</taxon>
        <taxon>Pezizomycotina</taxon>
        <taxon>Dothideomycetes</taxon>
        <taxon>Pleosporomycetidae</taxon>
        <taxon>Pleosporales</taxon>
        <taxon>Pleosporineae</taxon>
        <taxon>Pleosporaceae</taxon>
        <taxon>Decorospora</taxon>
    </lineage>
</organism>
<gene>
    <name evidence="3" type="ORF">BDW02DRAFT_395779</name>
</gene>
<sequence length="364" mass="38222">MATDRPASSISPTPTVSESSASPSSTGSREPQVHKIKAGAGAFKFDPQEITNVSVGDIVMWEFYPPDHSVARADFGSACVPYEYVEPGREGFWSETQWVNNTNELTYFNITVNDTEPIFFYCAAPKSCIGEHMVGVINPNSTQTLAKQVQAAASADFQVAPGEPIPGEASSTLLSAPTSTASPPPSGGGGEGHTLSTGAIVGIAVGGVAFLVICAALFFFVGRSKSLKEAVKRQDTTNRDPHISQHDGSTYGNGGLASPGVQSPGYASPQPTQSEYGFTSPPGYGQHNVGGEPYPGAWGNSPHQPHGHLSMMSSVSGMSQQQIDQLKYAHSSTQPAVAELQSPPLDQHSFSAELEAHGQEKGAR</sequence>
<keyword evidence="2" id="KW-0812">Transmembrane</keyword>
<dbReference type="Gene3D" id="2.60.40.420">
    <property type="entry name" value="Cupredoxins - blue copper proteins"/>
    <property type="match status" value="1"/>
</dbReference>
<feature type="region of interest" description="Disordered" evidence="1">
    <location>
        <begin position="166"/>
        <end position="193"/>
    </location>
</feature>
<evidence type="ECO:0000313" key="3">
    <source>
        <dbReference type="EMBL" id="KAF1833145.1"/>
    </source>
</evidence>
<evidence type="ECO:0000256" key="2">
    <source>
        <dbReference type="SAM" id="Phobius"/>
    </source>
</evidence>
<dbReference type="EMBL" id="ML975324">
    <property type="protein sequence ID" value="KAF1833145.1"/>
    <property type="molecule type" value="Genomic_DNA"/>
</dbReference>
<keyword evidence="4" id="KW-1185">Reference proteome</keyword>
<feature type="transmembrane region" description="Helical" evidence="2">
    <location>
        <begin position="199"/>
        <end position="222"/>
    </location>
</feature>
<feature type="compositionally biased region" description="Polar residues" evidence="1">
    <location>
        <begin position="1"/>
        <end position="10"/>
    </location>
</feature>
<dbReference type="PANTHER" id="PTHR34883:SF8">
    <property type="entry name" value="EXTRACELLULAR SERINE-RICH PROTEIN (AFU_ORTHOLOGUE AFUA_6G00670)"/>
    <property type="match status" value="1"/>
</dbReference>
<dbReference type="AlphaFoldDB" id="A0A6A5K5Y6"/>